<dbReference type="AlphaFoldDB" id="A0AAV4S7Y6"/>
<evidence type="ECO:0000313" key="2">
    <source>
        <dbReference type="EMBL" id="GIY28565.1"/>
    </source>
</evidence>
<dbReference type="InterPro" id="IPR036179">
    <property type="entry name" value="Ig-like_dom_sf"/>
</dbReference>
<protein>
    <recommendedName>
        <fullName evidence="1">Immunoglobulin-like beta-sandwich domain-containing protein</fullName>
    </recommendedName>
</protein>
<dbReference type="EMBL" id="BPLQ01007179">
    <property type="protein sequence ID" value="GIY28565.1"/>
    <property type="molecule type" value="Genomic_DNA"/>
</dbReference>
<keyword evidence="3" id="KW-1185">Reference proteome</keyword>
<dbReference type="SUPFAM" id="SSF48726">
    <property type="entry name" value="Immunoglobulin"/>
    <property type="match status" value="1"/>
</dbReference>
<dbReference type="PANTHER" id="PTHR23279">
    <property type="entry name" value="DEFECTIVE PROBOSCIS EXTENSION RESPONSE DPR -RELATED"/>
    <property type="match status" value="1"/>
</dbReference>
<dbReference type="InterPro" id="IPR013783">
    <property type="entry name" value="Ig-like_fold"/>
</dbReference>
<reference evidence="2 3" key="1">
    <citation type="submission" date="2021-06" db="EMBL/GenBank/DDBJ databases">
        <title>Caerostris darwini draft genome.</title>
        <authorList>
            <person name="Kono N."/>
            <person name="Arakawa K."/>
        </authorList>
    </citation>
    <scope>NUCLEOTIDE SEQUENCE [LARGE SCALE GENOMIC DNA]</scope>
</reference>
<dbReference type="GO" id="GO:0050808">
    <property type="term" value="P:synapse organization"/>
    <property type="evidence" value="ECO:0007669"/>
    <property type="project" value="TreeGrafter"/>
</dbReference>
<name>A0AAV4S7Y6_9ARAC</name>
<comment type="caution">
    <text evidence="2">The sequence shown here is derived from an EMBL/GenBank/DDBJ whole genome shotgun (WGS) entry which is preliminary data.</text>
</comment>
<sequence>MNRRAADVRRANSKHDGYSWKQREHTLCHKQSTTLFVTFVAFQFAWVYNDSKLLTVVRRIVTNDSRFSVSHVTWRTWRLHIANVRESDSGEYMCQVDAEEFIYQMGYLEVVNCECGVGGEKCTYENNIKICECKKNYAPKDGTCEKCDCGEGGESCSYENDTKICECQADYGDNNGTCEKCECGEYGGCVFYGGEKSCLCHTDLVLNGLVCEAECDCGRKVVCTYTDGFKRCRCENNDTDELSSCQKCDCGPNGTCYFVNSEKRCSCDRGNIEVSGICKECDCGEKGVCSLTDGRKSCECEEGYGEKGGICRLVWECICGEREICSFEKGVKKCECEEGYIKTDGVCKAPVTTTTTELSIKTTTQRTCDCGKEAHSCGFDLKGSLVCVCYPGYDQVNYKCEKRVN</sequence>
<accession>A0AAV4S7Y6</accession>
<dbReference type="Gene3D" id="2.60.40.10">
    <property type="entry name" value="Immunoglobulins"/>
    <property type="match status" value="1"/>
</dbReference>
<feature type="domain" description="Immunoglobulin-like beta-sandwich" evidence="1">
    <location>
        <begin position="41"/>
        <end position="98"/>
    </location>
</feature>
<dbReference type="InterPro" id="IPR037448">
    <property type="entry name" value="Zig-8"/>
</dbReference>
<evidence type="ECO:0000313" key="3">
    <source>
        <dbReference type="Proteomes" id="UP001054837"/>
    </source>
</evidence>
<dbReference type="GO" id="GO:0032589">
    <property type="term" value="C:neuron projection membrane"/>
    <property type="evidence" value="ECO:0007669"/>
    <property type="project" value="TreeGrafter"/>
</dbReference>
<dbReference type="InterPro" id="IPR013151">
    <property type="entry name" value="Immunoglobulin_dom"/>
</dbReference>
<dbReference type="Proteomes" id="UP001054837">
    <property type="component" value="Unassembled WGS sequence"/>
</dbReference>
<evidence type="ECO:0000259" key="1">
    <source>
        <dbReference type="Pfam" id="PF00047"/>
    </source>
</evidence>
<proteinExistence type="predicted"/>
<dbReference type="PANTHER" id="PTHR23279:SF36">
    <property type="entry name" value="DEFECTIVE PROBOSCIS EXTENSION RESPONSE 9, ISOFORM A"/>
    <property type="match status" value="1"/>
</dbReference>
<gene>
    <name evidence="2" type="ORF">CDAR_409651</name>
</gene>
<organism evidence="2 3">
    <name type="scientific">Caerostris darwini</name>
    <dbReference type="NCBI Taxonomy" id="1538125"/>
    <lineage>
        <taxon>Eukaryota</taxon>
        <taxon>Metazoa</taxon>
        <taxon>Ecdysozoa</taxon>
        <taxon>Arthropoda</taxon>
        <taxon>Chelicerata</taxon>
        <taxon>Arachnida</taxon>
        <taxon>Araneae</taxon>
        <taxon>Araneomorphae</taxon>
        <taxon>Entelegynae</taxon>
        <taxon>Araneoidea</taxon>
        <taxon>Araneidae</taxon>
        <taxon>Caerostris</taxon>
    </lineage>
</organism>
<dbReference type="Pfam" id="PF00047">
    <property type="entry name" value="ig"/>
    <property type="match status" value="1"/>
</dbReference>